<dbReference type="AlphaFoldDB" id="W4K686"/>
<name>W4K686_HETIT</name>
<proteinExistence type="predicted"/>
<dbReference type="OrthoDB" id="3269405at2759"/>
<dbReference type="InParanoid" id="W4K686"/>
<dbReference type="EMBL" id="KI925459">
    <property type="protein sequence ID" value="ETW80855.1"/>
    <property type="molecule type" value="Genomic_DNA"/>
</dbReference>
<dbReference type="HOGENOM" id="CLU_1133705_0_0_1"/>
<dbReference type="Proteomes" id="UP000030671">
    <property type="component" value="Unassembled WGS sequence"/>
</dbReference>
<dbReference type="RefSeq" id="XP_009547554.1">
    <property type="nucleotide sequence ID" value="XM_009549259.1"/>
</dbReference>
<organism evidence="1 2">
    <name type="scientific">Heterobasidion irregulare (strain TC 32-1)</name>
    <dbReference type="NCBI Taxonomy" id="747525"/>
    <lineage>
        <taxon>Eukaryota</taxon>
        <taxon>Fungi</taxon>
        <taxon>Dikarya</taxon>
        <taxon>Basidiomycota</taxon>
        <taxon>Agaricomycotina</taxon>
        <taxon>Agaricomycetes</taxon>
        <taxon>Russulales</taxon>
        <taxon>Bondarzewiaceae</taxon>
        <taxon>Heterobasidion</taxon>
        <taxon>Heterobasidion annosum species complex</taxon>
    </lineage>
</organism>
<evidence type="ECO:0000313" key="2">
    <source>
        <dbReference type="Proteomes" id="UP000030671"/>
    </source>
</evidence>
<protein>
    <submittedName>
        <fullName evidence="1">Uncharacterized protein</fullName>
    </submittedName>
</protein>
<dbReference type="KEGG" id="hir:HETIRDRAFT_320857"/>
<reference evidence="1 2" key="1">
    <citation type="journal article" date="2012" name="New Phytol.">
        <title>Insight into trade-off between wood decay and parasitism from the genome of a fungal forest pathogen.</title>
        <authorList>
            <person name="Olson A."/>
            <person name="Aerts A."/>
            <person name="Asiegbu F."/>
            <person name="Belbahri L."/>
            <person name="Bouzid O."/>
            <person name="Broberg A."/>
            <person name="Canback B."/>
            <person name="Coutinho P.M."/>
            <person name="Cullen D."/>
            <person name="Dalman K."/>
            <person name="Deflorio G."/>
            <person name="van Diepen L.T."/>
            <person name="Dunand C."/>
            <person name="Duplessis S."/>
            <person name="Durling M."/>
            <person name="Gonthier P."/>
            <person name="Grimwood J."/>
            <person name="Fossdal C.G."/>
            <person name="Hansson D."/>
            <person name="Henrissat B."/>
            <person name="Hietala A."/>
            <person name="Himmelstrand K."/>
            <person name="Hoffmeister D."/>
            <person name="Hogberg N."/>
            <person name="James T.Y."/>
            <person name="Karlsson M."/>
            <person name="Kohler A."/>
            <person name="Kues U."/>
            <person name="Lee Y.H."/>
            <person name="Lin Y.C."/>
            <person name="Lind M."/>
            <person name="Lindquist E."/>
            <person name="Lombard V."/>
            <person name="Lucas S."/>
            <person name="Lunden K."/>
            <person name="Morin E."/>
            <person name="Murat C."/>
            <person name="Park J."/>
            <person name="Raffaello T."/>
            <person name="Rouze P."/>
            <person name="Salamov A."/>
            <person name="Schmutz J."/>
            <person name="Solheim H."/>
            <person name="Stahlberg J."/>
            <person name="Velez H."/>
            <person name="de Vries R.P."/>
            <person name="Wiebenga A."/>
            <person name="Woodward S."/>
            <person name="Yakovlev I."/>
            <person name="Garbelotto M."/>
            <person name="Martin F."/>
            <person name="Grigoriev I.V."/>
            <person name="Stenlid J."/>
        </authorList>
    </citation>
    <scope>NUCLEOTIDE SEQUENCE [LARGE SCALE GENOMIC DNA]</scope>
    <source>
        <strain evidence="1 2">TC 32-1</strain>
    </source>
</reference>
<gene>
    <name evidence="1" type="ORF">HETIRDRAFT_320857</name>
</gene>
<keyword evidence="2" id="KW-1185">Reference proteome</keyword>
<sequence length="246" mass="27300">MERDIFMDGYISYTFGAEKADRHFRSLLKVPTLGPDDVGYSDAQSHFDVTVAGRSLVLDLRVDLQRGSIVPQEFWQPKSEAIHILHVSNATLCMPTFFIRQDGSIGVPLADAVEGDLRGIRDAGTHVKLGGRASIHLRMNWPGYSTRAWKKQFSTKDETQARKPITVNRFVGHIGRSVDAFIKAASLMPTSNQQWKLGKDGFGRGDIILIGAVHVSAGILMPILQVNRHVLDVSLPPELDRLIQSM</sequence>
<dbReference type="STRING" id="747525.W4K686"/>
<dbReference type="GeneID" id="20670697"/>
<accession>W4K686</accession>
<evidence type="ECO:0000313" key="1">
    <source>
        <dbReference type="EMBL" id="ETW80855.1"/>
    </source>
</evidence>